<protein>
    <submittedName>
        <fullName evidence="1">Uncharacterized protein</fullName>
    </submittedName>
</protein>
<proteinExistence type="predicted"/>
<evidence type="ECO:0000313" key="2">
    <source>
        <dbReference type="Proteomes" id="UP001409291"/>
    </source>
</evidence>
<dbReference type="RefSeq" id="WP_346581304.1">
    <property type="nucleotide sequence ID" value="NZ_JBDJLH010000002.1"/>
</dbReference>
<reference evidence="1 2" key="1">
    <citation type="submission" date="2024-04" db="EMBL/GenBank/DDBJ databases">
        <title>WGS of bacteria from Torrens River.</title>
        <authorList>
            <person name="Wyrsch E.R."/>
            <person name="Drigo B."/>
        </authorList>
    </citation>
    <scope>NUCLEOTIDE SEQUENCE [LARGE SCALE GENOMIC DNA]</scope>
    <source>
        <strain evidence="1 2">TWI391</strain>
    </source>
</reference>
<name>A0ABV0BSX1_9SPHI</name>
<dbReference type="Proteomes" id="UP001409291">
    <property type="component" value="Unassembled WGS sequence"/>
</dbReference>
<sequence>MKKLYYILASLIIFVFLSNIPPLRHLFDWIVDETHYEYANASGSFYVIDRVGNNISGVKAGFKKSMEQENLPNKDTVLFRLFWKNPLAFWRYYSYFDKNDERYKLPYMNKDQIEERKKNITYNLKKKVN</sequence>
<keyword evidence="2" id="KW-1185">Reference proteome</keyword>
<evidence type="ECO:0000313" key="1">
    <source>
        <dbReference type="EMBL" id="MEN5377885.1"/>
    </source>
</evidence>
<organism evidence="1 2">
    <name type="scientific">Sphingobacterium kitahiroshimense</name>
    <dbReference type="NCBI Taxonomy" id="470446"/>
    <lineage>
        <taxon>Bacteria</taxon>
        <taxon>Pseudomonadati</taxon>
        <taxon>Bacteroidota</taxon>
        <taxon>Sphingobacteriia</taxon>
        <taxon>Sphingobacteriales</taxon>
        <taxon>Sphingobacteriaceae</taxon>
        <taxon>Sphingobacterium</taxon>
    </lineage>
</organism>
<gene>
    <name evidence="1" type="ORF">ABE541_11470</name>
</gene>
<dbReference type="EMBL" id="JBDJNQ010000004">
    <property type="protein sequence ID" value="MEN5377885.1"/>
    <property type="molecule type" value="Genomic_DNA"/>
</dbReference>
<accession>A0ABV0BSX1</accession>
<comment type="caution">
    <text evidence="1">The sequence shown here is derived from an EMBL/GenBank/DDBJ whole genome shotgun (WGS) entry which is preliminary data.</text>
</comment>